<evidence type="ECO:0000256" key="8">
    <source>
        <dbReference type="ARBA" id="ARBA00022806"/>
    </source>
</evidence>
<feature type="domain" description="RING-type" evidence="16">
    <location>
        <begin position="1161"/>
        <end position="1387"/>
    </location>
</feature>
<dbReference type="CDD" id="cd20336">
    <property type="entry name" value="Rcat_RBR"/>
    <property type="match status" value="1"/>
</dbReference>
<evidence type="ECO:0000256" key="6">
    <source>
        <dbReference type="ARBA" id="ARBA00022786"/>
    </source>
</evidence>
<evidence type="ECO:0000256" key="12">
    <source>
        <dbReference type="SAM" id="MobiDB-lite"/>
    </source>
</evidence>
<dbReference type="Pfam" id="PF22191">
    <property type="entry name" value="IBR_1"/>
    <property type="match status" value="1"/>
</dbReference>
<dbReference type="InterPro" id="IPR007502">
    <property type="entry name" value="Helicase-assoc_dom"/>
</dbReference>
<feature type="domain" description="Helicase C-terminal" evidence="15">
    <location>
        <begin position="157"/>
        <end position="321"/>
    </location>
</feature>
<dbReference type="GO" id="GO:0016787">
    <property type="term" value="F:hydrolase activity"/>
    <property type="evidence" value="ECO:0007669"/>
    <property type="project" value="UniProtKB-KW"/>
</dbReference>
<dbReference type="PROSITE" id="PS00690">
    <property type="entry name" value="DEAH_ATP_HELICASE"/>
    <property type="match status" value="1"/>
</dbReference>
<name>A0A3P6QQ76_ANISI</name>
<dbReference type="Gene3D" id="1.20.120.1080">
    <property type="match status" value="1"/>
</dbReference>
<dbReference type="EMBL" id="UYRR01031247">
    <property type="protein sequence ID" value="VDK48117.1"/>
    <property type="molecule type" value="Genomic_DNA"/>
</dbReference>
<evidence type="ECO:0000256" key="4">
    <source>
        <dbReference type="ARBA" id="ARBA00022741"/>
    </source>
</evidence>
<keyword evidence="13" id="KW-0812">Transmembrane</keyword>
<dbReference type="InterPro" id="IPR044066">
    <property type="entry name" value="TRIAD_supradom"/>
</dbReference>
<dbReference type="SUPFAM" id="SSF52540">
    <property type="entry name" value="P-loop containing nucleoside triphosphate hydrolases"/>
    <property type="match status" value="1"/>
</dbReference>
<evidence type="ECO:0000256" key="2">
    <source>
        <dbReference type="ARBA" id="ARBA00022723"/>
    </source>
</evidence>
<keyword evidence="6" id="KW-0833">Ubl conjugation pathway</keyword>
<dbReference type="GO" id="GO:0016740">
    <property type="term" value="F:transferase activity"/>
    <property type="evidence" value="ECO:0007669"/>
    <property type="project" value="UniProtKB-KW"/>
</dbReference>
<proteinExistence type="inferred from homology"/>
<keyword evidence="1" id="KW-0808">Transferase</keyword>
<gene>
    <name evidence="17" type="ORF">ASIM_LOCUS12774</name>
</gene>
<evidence type="ECO:0000313" key="18">
    <source>
        <dbReference type="Proteomes" id="UP000267096"/>
    </source>
</evidence>
<feature type="domain" description="Helicase ATP-binding" evidence="14">
    <location>
        <begin position="1"/>
        <end position="148"/>
    </location>
</feature>
<keyword evidence="10" id="KW-0067">ATP-binding</keyword>
<dbReference type="SUPFAM" id="SSF57850">
    <property type="entry name" value="RING/U-box"/>
    <property type="match status" value="1"/>
</dbReference>
<sequence>MALDGIIADEMRVLCTAPRKLAARSVAHYVSRELQNTKYFASAKIEGFLTCAQAKFIICAKRALLWRIVFITPWHLLKELRENEMLKEYGCVMIDEAHERSIDGDLCLSVIKRIMRSREDLKLVITSASMDEGVFKKYFDEFGVATLSITNRQYPVEIKYALLVLIILKKVTNFSPSEVQDAEIRLQKILTGIQYPAHVEILSLHGRMNRREQSRACAPCHGDCLFRVLFATNVAEASLTIPNVRYVIDCGLAKRERYDAIRETSIIQLGRISKSEAQQRTGRICYRLYSEEDYETMEKVPIPEIMRKNLDSVLLYLLSVGVEKPETFDFIGESIGKERFQQSYTTLTSLQAVESSGGILSLTQMGRQMTAFPIPPTLSYMILESKKYSIVPEMAVICACINIRSIFSYRRSQEGKYRADSVRLRLNDEFGDPLTYLRNILNCYVIFQEQYYAFNCERYEFGIDGVAQVVRRLFCEVFKRNVAVYSGSLQGGYINMATEERVWIHPASSLRQLGVTPEYIVYEYAHCTSRLFANDVMQADADWVKSVVSDHVLKRIEEVLFECWRVIDIVRFLKIHIGAGAIAKEILLRGEYCTIFAGRGHKYFDWRINTKFLHDELYPHFEKYGKITSVVCFREFLHERTGCACKIRFDNKEIARRVVEAHVDDSDWGVSVYVEPESVKKVNISQVYDFQRFFIDVRWRRRKSHRCGKALLPNISFEQLQRLGERLAREHFPSQVETHYGHHQSLFDEQTDSLRWDQAPPEIFFREMDEEMTSEELHERIEPHCRALNIDLKADCVFVIYDKSYPPESGEKLREYKERISSYLERLGMESKIIPESIEPAPSTSMQSEIDHVNNRELPFDIEIDPVKRASDLEITARVHFLNVDIGRRFMSAVERNVESTGVPLSMGDVVVDSVKMRECYEIGFEMSKRLLTSLYDDLADLEQRIQRSGIIIGMSQFTPIIPRLISLACITTTMNNKPFCRRVCEAHQQLRALVEGITLDCRDANERRRAGEQSLVEQPYYKLLSDGARMFNQIRKNISEEVIVTFVQLEKLIRLQGSRELIKETKQIIDDFLEDRFFLRIRLNPPCYRYGITMALLKEFGDENLQRLAVEIGSNVQLRLRMPMQQLYFYGIEAEYDKLLEWLRDFSERLPPTDELSDVEPLTCAICTCAPNSESFYCFEACGHYACIECLNNQFLRRYEVYGDFFLIQCFQQLMMDGRKRNLMSIRGLIDSSLTFYMNRNIDKYRPCITPNCRGIHQVHFVPVTANFTIIDLERSFKVTPEPNLHACTLCRRELCSHCGNESHGKLSCEEYGRIRSSADESIVQWIEKDPDHRRRCPKCGTVIEKEAGCNHMQCEKCKIHFCWLCPFSVIYPFFLFNSFFLIITAKITMAAVELLTWNQFQHEESGAVYAHLQDEHGGLGADLEALLQDIDDPAQARRLMAELRNQGAMAADVWDDELVDDDEWFEDEPWTLEQGDEDLGFDLADNIGDGLDEMDMWSEDYEDIGQDFVDDFDGDDVDLPDEVDHMDMDHLEDDLNSDDNGISIWDDGQTETEYE</sequence>
<evidence type="ECO:0000256" key="7">
    <source>
        <dbReference type="ARBA" id="ARBA00022801"/>
    </source>
</evidence>
<dbReference type="GO" id="GO:0004386">
    <property type="term" value="F:helicase activity"/>
    <property type="evidence" value="ECO:0007669"/>
    <property type="project" value="UniProtKB-KW"/>
</dbReference>
<protein>
    <recommendedName>
        <fullName evidence="19">RBR-type E3 ubiquitin transferase</fullName>
    </recommendedName>
</protein>
<dbReference type="CDD" id="cd20335">
    <property type="entry name" value="BRcat_RBR"/>
    <property type="match status" value="1"/>
</dbReference>
<dbReference type="Proteomes" id="UP000267096">
    <property type="component" value="Unassembled WGS sequence"/>
</dbReference>
<dbReference type="Pfam" id="PF00271">
    <property type="entry name" value="Helicase_C"/>
    <property type="match status" value="1"/>
</dbReference>
<evidence type="ECO:0000256" key="5">
    <source>
        <dbReference type="ARBA" id="ARBA00022771"/>
    </source>
</evidence>
<evidence type="ECO:0000259" key="16">
    <source>
        <dbReference type="PROSITE" id="PS51873"/>
    </source>
</evidence>
<dbReference type="InterPro" id="IPR014001">
    <property type="entry name" value="Helicase_ATP-bd"/>
</dbReference>
<dbReference type="PROSITE" id="PS51192">
    <property type="entry name" value="HELICASE_ATP_BIND_1"/>
    <property type="match status" value="1"/>
</dbReference>
<dbReference type="InterPro" id="IPR027417">
    <property type="entry name" value="P-loop_NTPase"/>
</dbReference>
<dbReference type="GO" id="GO:0005524">
    <property type="term" value="F:ATP binding"/>
    <property type="evidence" value="ECO:0007669"/>
    <property type="project" value="UniProtKB-KW"/>
</dbReference>
<keyword evidence="2" id="KW-0479">Metal-binding</keyword>
<dbReference type="GO" id="GO:0003723">
    <property type="term" value="F:RNA binding"/>
    <property type="evidence" value="ECO:0007669"/>
    <property type="project" value="InterPro"/>
</dbReference>
<dbReference type="Gene3D" id="1.20.120.1750">
    <property type="match status" value="1"/>
</dbReference>
<keyword evidence="13" id="KW-1133">Transmembrane helix</keyword>
<keyword evidence="5" id="KW-0863">Zinc-finger</keyword>
<dbReference type="PROSITE" id="PS51873">
    <property type="entry name" value="TRIAD"/>
    <property type="match status" value="1"/>
</dbReference>
<dbReference type="CDD" id="cd17917">
    <property type="entry name" value="DEXHc_RHA-like"/>
    <property type="match status" value="1"/>
</dbReference>
<evidence type="ECO:0000259" key="15">
    <source>
        <dbReference type="PROSITE" id="PS51194"/>
    </source>
</evidence>
<evidence type="ECO:0000256" key="1">
    <source>
        <dbReference type="ARBA" id="ARBA00022679"/>
    </source>
</evidence>
<keyword evidence="18" id="KW-1185">Reference proteome</keyword>
<dbReference type="InterPro" id="IPR002464">
    <property type="entry name" value="DNA/RNA_helicase_DEAH_CS"/>
</dbReference>
<keyword evidence="7" id="KW-0378">Hydrolase</keyword>
<dbReference type="InterPro" id="IPR011709">
    <property type="entry name" value="DEAD-box_helicase_OB_fold"/>
</dbReference>
<dbReference type="SMART" id="SM00847">
    <property type="entry name" value="HA2"/>
    <property type="match status" value="1"/>
</dbReference>
<dbReference type="CDD" id="cd18791">
    <property type="entry name" value="SF2_C_RHA"/>
    <property type="match status" value="1"/>
</dbReference>
<evidence type="ECO:0008006" key="19">
    <source>
        <dbReference type="Google" id="ProtNLM"/>
    </source>
</evidence>
<dbReference type="PANTHER" id="PTHR18934:SF91">
    <property type="entry name" value="PRE-MRNA-SPLICING FACTOR ATP-DEPENDENT RNA HELICASE PRP16"/>
    <property type="match status" value="1"/>
</dbReference>
<dbReference type="InterPro" id="IPR042035">
    <property type="entry name" value="DEAH_win-hel_dom"/>
</dbReference>
<dbReference type="SUPFAM" id="SSF54928">
    <property type="entry name" value="RNA-binding domain, RBD"/>
    <property type="match status" value="1"/>
</dbReference>
<dbReference type="InterPro" id="IPR000504">
    <property type="entry name" value="RRM_dom"/>
</dbReference>
<feature type="region of interest" description="Disordered" evidence="12">
    <location>
        <begin position="1529"/>
        <end position="1557"/>
    </location>
</feature>
<dbReference type="InterPro" id="IPR035979">
    <property type="entry name" value="RBD_domain_sf"/>
</dbReference>
<keyword evidence="3" id="KW-0677">Repeat</keyword>
<keyword evidence="4" id="KW-0547">Nucleotide-binding</keyword>
<comment type="similarity">
    <text evidence="11">Belongs to the DEAD box helicase family. DEAH subfamily. PRP16 sub-subfamily.</text>
</comment>
<dbReference type="OrthoDB" id="10009520at2759"/>
<reference evidence="17 18" key="1">
    <citation type="submission" date="2018-11" db="EMBL/GenBank/DDBJ databases">
        <authorList>
            <consortium name="Pathogen Informatics"/>
        </authorList>
    </citation>
    <scope>NUCLEOTIDE SEQUENCE [LARGE SCALE GENOMIC DNA]</scope>
</reference>
<dbReference type="PROSITE" id="PS51194">
    <property type="entry name" value="HELICASE_CTER"/>
    <property type="match status" value="1"/>
</dbReference>
<dbReference type="CDD" id="cd00590">
    <property type="entry name" value="RRM_SF"/>
    <property type="match status" value="1"/>
</dbReference>
<keyword evidence="13" id="KW-0472">Membrane</keyword>
<evidence type="ECO:0000256" key="13">
    <source>
        <dbReference type="SAM" id="Phobius"/>
    </source>
</evidence>
<evidence type="ECO:0000256" key="11">
    <source>
        <dbReference type="ARBA" id="ARBA00038040"/>
    </source>
</evidence>
<dbReference type="InterPro" id="IPR001650">
    <property type="entry name" value="Helicase_C-like"/>
</dbReference>
<accession>A0A3P6QQ76</accession>
<keyword evidence="8" id="KW-0347">Helicase</keyword>
<dbReference type="Gene3D" id="1.10.10.2130">
    <property type="entry name" value="DEAH helicase family, winged-helix domain"/>
    <property type="match status" value="1"/>
</dbReference>
<keyword evidence="9" id="KW-0862">Zinc</keyword>
<evidence type="ECO:0000259" key="14">
    <source>
        <dbReference type="PROSITE" id="PS51192"/>
    </source>
</evidence>
<dbReference type="GO" id="GO:0008270">
    <property type="term" value="F:zinc ion binding"/>
    <property type="evidence" value="ECO:0007669"/>
    <property type="project" value="UniProtKB-KW"/>
</dbReference>
<evidence type="ECO:0000256" key="9">
    <source>
        <dbReference type="ARBA" id="ARBA00022833"/>
    </source>
</evidence>
<dbReference type="SMART" id="SM00490">
    <property type="entry name" value="HELICc"/>
    <property type="match status" value="1"/>
</dbReference>
<organism evidence="17 18">
    <name type="scientific">Anisakis simplex</name>
    <name type="common">Herring worm</name>
    <dbReference type="NCBI Taxonomy" id="6269"/>
    <lineage>
        <taxon>Eukaryota</taxon>
        <taxon>Metazoa</taxon>
        <taxon>Ecdysozoa</taxon>
        <taxon>Nematoda</taxon>
        <taxon>Chromadorea</taxon>
        <taxon>Rhabditida</taxon>
        <taxon>Spirurina</taxon>
        <taxon>Ascaridomorpha</taxon>
        <taxon>Ascaridoidea</taxon>
        <taxon>Anisakidae</taxon>
        <taxon>Anisakis</taxon>
        <taxon>Anisakis simplex complex</taxon>
    </lineage>
</organism>
<dbReference type="Pfam" id="PF07717">
    <property type="entry name" value="OB_NTP_bind"/>
    <property type="match status" value="1"/>
</dbReference>
<evidence type="ECO:0000313" key="17">
    <source>
        <dbReference type="EMBL" id="VDK48117.1"/>
    </source>
</evidence>
<evidence type="ECO:0000256" key="10">
    <source>
        <dbReference type="ARBA" id="ARBA00022840"/>
    </source>
</evidence>
<dbReference type="Pfam" id="PF00076">
    <property type="entry name" value="RRM_1"/>
    <property type="match status" value="1"/>
</dbReference>
<feature type="transmembrane region" description="Helical" evidence="13">
    <location>
        <begin position="1371"/>
        <end position="1394"/>
    </location>
</feature>
<dbReference type="PANTHER" id="PTHR18934">
    <property type="entry name" value="ATP-DEPENDENT RNA HELICASE"/>
    <property type="match status" value="1"/>
</dbReference>
<evidence type="ECO:0000256" key="3">
    <source>
        <dbReference type="ARBA" id="ARBA00022737"/>
    </source>
</evidence>
<dbReference type="Gene3D" id="3.40.50.300">
    <property type="entry name" value="P-loop containing nucleotide triphosphate hydrolases"/>
    <property type="match status" value="2"/>
</dbReference>